<feature type="domain" description="Rap1a immunity protein" evidence="2">
    <location>
        <begin position="26"/>
        <end position="117"/>
    </location>
</feature>
<feature type="chain" id="PRO_5015186520" description="Rap1a immunity protein domain-containing protein" evidence="1">
    <location>
        <begin position="21"/>
        <end position="118"/>
    </location>
</feature>
<name>A0A2P8FG68_9RHOB</name>
<feature type="signal peptide" evidence="1">
    <location>
        <begin position="1"/>
        <end position="20"/>
    </location>
</feature>
<keyword evidence="4" id="KW-1185">Reference proteome</keyword>
<protein>
    <recommendedName>
        <fullName evidence="2">Rap1a immunity protein domain-containing protein</fullName>
    </recommendedName>
</protein>
<dbReference type="Pfam" id="PF18602">
    <property type="entry name" value="Rap1a"/>
    <property type="match status" value="1"/>
</dbReference>
<dbReference type="OrthoDB" id="7866729at2"/>
<proteinExistence type="predicted"/>
<gene>
    <name evidence="3" type="ORF">CLV88_103364</name>
</gene>
<sequence length="118" mass="12890">MRSVLIAAIATAGITGAAQADNYKAMDLMSPCQEADNSARWGEAAETECEQYINGFVAALKATGNAGAGSMICPPEQNTPDEVRWAFMRWVHQDFSPRREMHASEALMETMKEAFPCN</sequence>
<dbReference type="Proteomes" id="UP000240418">
    <property type="component" value="Unassembled WGS sequence"/>
</dbReference>
<dbReference type="EMBL" id="PYGJ01000003">
    <property type="protein sequence ID" value="PSL20714.1"/>
    <property type="molecule type" value="Genomic_DNA"/>
</dbReference>
<evidence type="ECO:0000313" key="4">
    <source>
        <dbReference type="Proteomes" id="UP000240418"/>
    </source>
</evidence>
<evidence type="ECO:0000256" key="1">
    <source>
        <dbReference type="SAM" id="SignalP"/>
    </source>
</evidence>
<evidence type="ECO:0000313" key="3">
    <source>
        <dbReference type="EMBL" id="PSL20714.1"/>
    </source>
</evidence>
<accession>A0A2P8FG68</accession>
<evidence type="ECO:0000259" key="2">
    <source>
        <dbReference type="Pfam" id="PF18602"/>
    </source>
</evidence>
<dbReference type="RefSeq" id="WP_106607896.1">
    <property type="nucleotide sequence ID" value="NZ_PYGJ01000003.1"/>
</dbReference>
<dbReference type="Gene3D" id="1.10.890.40">
    <property type="match status" value="1"/>
</dbReference>
<dbReference type="InterPro" id="IPR041238">
    <property type="entry name" value="Rap1a"/>
</dbReference>
<comment type="caution">
    <text evidence="3">The sequence shown here is derived from an EMBL/GenBank/DDBJ whole genome shotgun (WGS) entry which is preliminary data.</text>
</comment>
<dbReference type="AlphaFoldDB" id="A0A2P8FG68"/>
<organism evidence="3 4">
    <name type="scientific">Shimia abyssi</name>
    <dbReference type="NCBI Taxonomy" id="1662395"/>
    <lineage>
        <taxon>Bacteria</taxon>
        <taxon>Pseudomonadati</taxon>
        <taxon>Pseudomonadota</taxon>
        <taxon>Alphaproteobacteria</taxon>
        <taxon>Rhodobacterales</taxon>
        <taxon>Roseobacteraceae</taxon>
    </lineage>
</organism>
<keyword evidence="1" id="KW-0732">Signal</keyword>
<reference evidence="3 4" key="1">
    <citation type="submission" date="2018-03" db="EMBL/GenBank/DDBJ databases">
        <title>Genomic Encyclopedia of Archaeal and Bacterial Type Strains, Phase II (KMG-II): from individual species to whole genera.</title>
        <authorList>
            <person name="Goeker M."/>
        </authorList>
    </citation>
    <scope>NUCLEOTIDE SEQUENCE [LARGE SCALE GENOMIC DNA]</scope>
    <source>
        <strain evidence="3 4">DSM 100673</strain>
    </source>
</reference>